<accession>A0A7J7FZD2</accession>
<evidence type="ECO:0000313" key="3">
    <source>
        <dbReference type="Proteomes" id="UP000593564"/>
    </source>
</evidence>
<sequence length="116" mass="13421">MSLECPSKKNRKKVYTVTWDDESGSEQEPKEPESGEDGDSAFMAFWATVSQPLPKPLESARGQNLHHAPTFDGANYLYWKIRMRAFLRAFEPEGWQAIEEDTESADNWYQICVMFH</sequence>
<protein>
    <recommendedName>
        <fullName evidence="4">DUF4219 domain-containing protein</fullName>
    </recommendedName>
</protein>
<evidence type="ECO:0000256" key="1">
    <source>
        <dbReference type="SAM" id="MobiDB-lite"/>
    </source>
</evidence>
<proteinExistence type="predicted"/>
<feature type="region of interest" description="Disordered" evidence="1">
    <location>
        <begin position="1"/>
        <end position="38"/>
    </location>
</feature>
<dbReference type="AlphaFoldDB" id="A0A7J7FZD2"/>
<evidence type="ECO:0008006" key="4">
    <source>
        <dbReference type="Google" id="ProtNLM"/>
    </source>
</evidence>
<name>A0A7J7FZD2_CAMSI</name>
<organism evidence="2 3">
    <name type="scientific">Camellia sinensis</name>
    <name type="common">Tea plant</name>
    <name type="synonym">Thea sinensis</name>
    <dbReference type="NCBI Taxonomy" id="4442"/>
    <lineage>
        <taxon>Eukaryota</taxon>
        <taxon>Viridiplantae</taxon>
        <taxon>Streptophyta</taxon>
        <taxon>Embryophyta</taxon>
        <taxon>Tracheophyta</taxon>
        <taxon>Spermatophyta</taxon>
        <taxon>Magnoliopsida</taxon>
        <taxon>eudicotyledons</taxon>
        <taxon>Gunneridae</taxon>
        <taxon>Pentapetalae</taxon>
        <taxon>asterids</taxon>
        <taxon>Ericales</taxon>
        <taxon>Theaceae</taxon>
        <taxon>Camellia</taxon>
    </lineage>
</organism>
<keyword evidence="3" id="KW-1185">Reference proteome</keyword>
<comment type="caution">
    <text evidence="2">The sequence shown here is derived from an EMBL/GenBank/DDBJ whole genome shotgun (WGS) entry which is preliminary data.</text>
</comment>
<gene>
    <name evidence="2" type="ORF">HYC85_028507</name>
</gene>
<reference evidence="3" key="1">
    <citation type="journal article" date="2020" name="Nat. Commun.">
        <title>Genome assembly of wild tea tree DASZ reveals pedigree and selection history of tea varieties.</title>
        <authorList>
            <person name="Zhang W."/>
            <person name="Zhang Y."/>
            <person name="Qiu H."/>
            <person name="Guo Y."/>
            <person name="Wan H."/>
            <person name="Zhang X."/>
            <person name="Scossa F."/>
            <person name="Alseekh S."/>
            <person name="Zhang Q."/>
            <person name="Wang P."/>
            <person name="Xu L."/>
            <person name="Schmidt M.H."/>
            <person name="Jia X."/>
            <person name="Li D."/>
            <person name="Zhu A."/>
            <person name="Guo F."/>
            <person name="Chen W."/>
            <person name="Ni D."/>
            <person name="Usadel B."/>
            <person name="Fernie A.R."/>
            <person name="Wen W."/>
        </authorList>
    </citation>
    <scope>NUCLEOTIDE SEQUENCE [LARGE SCALE GENOMIC DNA]</scope>
    <source>
        <strain evidence="3">cv. G240</strain>
    </source>
</reference>
<reference evidence="2 3" key="2">
    <citation type="submission" date="2020-07" db="EMBL/GenBank/DDBJ databases">
        <title>Genome assembly of wild tea tree DASZ reveals pedigree and selection history of tea varieties.</title>
        <authorList>
            <person name="Zhang W."/>
        </authorList>
    </citation>
    <scope>NUCLEOTIDE SEQUENCE [LARGE SCALE GENOMIC DNA]</scope>
    <source>
        <strain evidence="3">cv. G240</strain>
        <tissue evidence="2">Leaf</tissue>
    </source>
</reference>
<dbReference type="Proteomes" id="UP000593564">
    <property type="component" value="Unassembled WGS sequence"/>
</dbReference>
<evidence type="ECO:0000313" key="2">
    <source>
        <dbReference type="EMBL" id="KAF5932336.1"/>
    </source>
</evidence>
<dbReference type="EMBL" id="JACBKZ010000014">
    <property type="protein sequence ID" value="KAF5932336.1"/>
    <property type="molecule type" value="Genomic_DNA"/>
</dbReference>